<accession>K1X084</accession>
<protein>
    <submittedName>
        <fullName evidence="1">Uncharacterized protein</fullName>
    </submittedName>
</protein>
<dbReference type="AlphaFoldDB" id="K1X084"/>
<keyword evidence="2" id="KW-1185">Reference proteome</keyword>
<dbReference type="InParanoid" id="K1X084"/>
<proteinExistence type="predicted"/>
<organism evidence="1 2">
    <name type="scientific">Marssonina brunnea f. sp. multigermtubi (strain MB_m1)</name>
    <name type="common">Marssonina leaf spot fungus</name>
    <dbReference type="NCBI Taxonomy" id="1072389"/>
    <lineage>
        <taxon>Eukaryota</taxon>
        <taxon>Fungi</taxon>
        <taxon>Dikarya</taxon>
        <taxon>Ascomycota</taxon>
        <taxon>Pezizomycotina</taxon>
        <taxon>Leotiomycetes</taxon>
        <taxon>Helotiales</taxon>
        <taxon>Drepanopezizaceae</taxon>
        <taxon>Drepanopeziza</taxon>
    </lineage>
</organism>
<sequence length="231" mass="25881">MAGTTYALVKHDRHRIANAQINSDPFAYKACQKTASAVVSGVDCNGARMWNCLDRYPTECLEALGNIYKSEALAAKKQTCRNPAGGVHIDDPGRQSSALILRTDFGHIGSRRYLCELLFGQGHHRCVKHADFEDVMAAFLADPAADRYLVDVKGGDIRRGPWLDIRLLRRRIHLRQNMLDLFVGGPDGGTSTTICTPSWWTKVVEDASPFDYVHWSFHRVQDCGFHLVHDL</sequence>
<dbReference type="OrthoDB" id="3926976at2759"/>
<gene>
    <name evidence="1" type="ORF">MBM_03380</name>
</gene>
<name>K1X084_MARBU</name>
<dbReference type="KEGG" id="mbe:MBM_03380"/>
<dbReference type="HOGENOM" id="CLU_1200042_0_0_1"/>
<dbReference type="EMBL" id="JH921433">
    <property type="protein sequence ID" value="EKD18387.1"/>
    <property type="molecule type" value="Genomic_DNA"/>
</dbReference>
<evidence type="ECO:0000313" key="1">
    <source>
        <dbReference type="EMBL" id="EKD18387.1"/>
    </source>
</evidence>
<evidence type="ECO:0000313" key="2">
    <source>
        <dbReference type="Proteomes" id="UP000006753"/>
    </source>
</evidence>
<reference evidence="1 2" key="1">
    <citation type="journal article" date="2012" name="BMC Genomics">
        <title>Sequencing the genome of Marssonina brunnea reveals fungus-poplar co-evolution.</title>
        <authorList>
            <person name="Zhu S."/>
            <person name="Cao Y.-Z."/>
            <person name="Jiang C."/>
            <person name="Tan B.-Y."/>
            <person name="Wang Z."/>
            <person name="Feng S."/>
            <person name="Zhang L."/>
            <person name="Su X.-H."/>
            <person name="Brejova B."/>
            <person name="Vinar T."/>
            <person name="Xu M."/>
            <person name="Wang M.-X."/>
            <person name="Zhang S.-G."/>
            <person name="Huang M.-R."/>
            <person name="Wu R."/>
            <person name="Zhou Y."/>
        </authorList>
    </citation>
    <scope>NUCLEOTIDE SEQUENCE [LARGE SCALE GENOMIC DNA]</scope>
    <source>
        <strain evidence="1 2">MB_m1</strain>
    </source>
</reference>
<dbReference type="Proteomes" id="UP000006753">
    <property type="component" value="Unassembled WGS sequence"/>
</dbReference>